<evidence type="ECO:0000313" key="4">
    <source>
        <dbReference type="RefSeq" id="XP_010783559.1"/>
    </source>
</evidence>
<gene>
    <name evidence="4" type="primary">LOC104957612</name>
</gene>
<dbReference type="AlphaFoldDB" id="A0A6I9NZK3"/>
<dbReference type="PANTHER" id="PTHR22625:SF32">
    <property type="entry name" value="PLEXIN-A3"/>
    <property type="match status" value="1"/>
</dbReference>
<dbReference type="InterPro" id="IPR031148">
    <property type="entry name" value="Plexin"/>
</dbReference>
<dbReference type="CDD" id="cd00603">
    <property type="entry name" value="IPT_PCSR"/>
    <property type="match status" value="1"/>
</dbReference>
<dbReference type="OrthoDB" id="125363at2759"/>
<dbReference type="InterPro" id="IPR002909">
    <property type="entry name" value="IPT_dom"/>
</dbReference>
<evidence type="ECO:0000256" key="1">
    <source>
        <dbReference type="SAM" id="MobiDB-lite"/>
    </source>
</evidence>
<dbReference type="GO" id="GO:0017154">
    <property type="term" value="F:semaphorin receptor activity"/>
    <property type="evidence" value="ECO:0007669"/>
    <property type="project" value="InterPro"/>
</dbReference>
<organism evidence="3 4">
    <name type="scientific">Notothenia coriiceps</name>
    <name type="common">black rockcod</name>
    <dbReference type="NCBI Taxonomy" id="8208"/>
    <lineage>
        <taxon>Eukaryota</taxon>
        <taxon>Metazoa</taxon>
        <taxon>Chordata</taxon>
        <taxon>Craniata</taxon>
        <taxon>Vertebrata</taxon>
        <taxon>Euteleostomi</taxon>
        <taxon>Actinopterygii</taxon>
        <taxon>Neopterygii</taxon>
        <taxon>Teleostei</taxon>
        <taxon>Neoteleostei</taxon>
        <taxon>Acanthomorphata</taxon>
        <taxon>Eupercaria</taxon>
        <taxon>Perciformes</taxon>
        <taxon>Notothenioidei</taxon>
        <taxon>Nototheniidae</taxon>
        <taxon>Notothenia</taxon>
    </lineage>
</organism>
<dbReference type="GO" id="GO:0007399">
    <property type="term" value="P:nervous system development"/>
    <property type="evidence" value="ECO:0007669"/>
    <property type="project" value="UniProtKB-ARBA"/>
</dbReference>
<evidence type="ECO:0000313" key="3">
    <source>
        <dbReference type="Proteomes" id="UP000504611"/>
    </source>
</evidence>
<dbReference type="InterPro" id="IPR014756">
    <property type="entry name" value="Ig_E-set"/>
</dbReference>
<accession>A0A6I9NZK3</accession>
<dbReference type="PANTHER" id="PTHR22625">
    <property type="entry name" value="PLEXIN"/>
    <property type="match status" value="1"/>
</dbReference>
<sequence length="140" mass="15010">MDRKPVEGTRWREPGGGNPVEGTQWREPSGGNPVEGTQWREASGGNPVSALLVLNSTPFTHYPNPTFDPLGTAGILEVKPGSPIILKGKNLIPPAPGNNRLNYTVLIGETPCLLTVSENQLLCDSPDLTGEQRVLVSDRS</sequence>
<feature type="region of interest" description="Disordered" evidence="1">
    <location>
        <begin position="1"/>
        <end position="43"/>
    </location>
</feature>
<feature type="domain" description="IPT/TIG" evidence="2">
    <location>
        <begin position="81"/>
        <end position="136"/>
    </location>
</feature>
<keyword evidence="3" id="KW-1185">Reference proteome</keyword>
<dbReference type="KEGG" id="ncc:104957612"/>
<dbReference type="SUPFAM" id="SSF81296">
    <property type="entry name" value="E set domains"/>
    <property type="match status" value="1"/>
</dbReference>
<name>A0A6I9NZK3_9TELE</name>
<dbReference type="Pfam" id="PF01833">
    <property type="entry name" value="TIG"/>
    <property type="match status" value="1"/>
</dbReference>
<feature type="compositionally biased region" description="Basic and acidic residues" evidence="1">
    <location>
        <begin position="1"/>
        <end position="13"/>
    </location>
</feature>
<dbReference type="GO" id="GO:0005886">
    <property type="term" value="C:plasma membrane"/>
    <property type="evidence" value="ECO:0007669"/>
    <property type="project" value="TreeGrafter"/>
</dbReference>
<protein>
    <submittedName>
        <fullName evidence="4">Plexin A3-like</fullName>
    </submittedName>
</protein>
<evidence type="ECO:0000259" key="2">
    <source>
        <dbReference type="Pfam" id="PF01833"/>
    </source>
</evidence>
<dbReference type="RefSeq" id="XP_010783559.1">
    <property type="nucleotide sequence ID" value="XM_010785257.1"/>
</dbReference>
<reference evidence="4" key="1">
    <citation type="submission" date="2025-08" db="UniProtKB">
        <authorList>
            <consortium name="RefSeq"/>
        </authorList>
    </citation>
    <scope>IDENTIFICATION</scope>
    <source>
        <tissue evidence="4">Muscle</tissue>
    </source>
</reference>
<proteinExistence type="predicted"/>
<dbReference type="GeneID" id="104957612"/>
<dbReference type="GO" id="GO:0002116">
    <property type="term" value="C:semaphorin receptor complex"/>
    <property type="evidence" value="ECO:0007669"/>
    <property type="project" value="TreeGrafter"/>
</dbReference>
<dbReference type="Proteomes" id="UP000504611">
    <property type="component" value="Unplaced"/>
</dbReference>
<dbReference type="GO" id="GO:0030334">
    <property type="term" value="P:regulation of cell migration"/>
    <property type="evidence" value="ECO:0007669"/>
    <property type="project" value="TreeGrafter"/>
</dbReference>